<dbReference type="GO" id="GO:0004029">
    <property type="term" value="F:aldehyde dehydrogenase (NAD+) activity"/>
    <property type="evidence" value="ECO:0007669"/>
    <property type="project" value="TreeGrafter"/>
</dbReference>
<proteinExistence type="predicted"/>
<gene>
    <name evidence="2" type="ORF">G3A50_13985</name>
</gene>
<dbReference type="AlphaFoldDB" id="A0A6P1YNI9"/>
<feature type="domain" description="NAD-dependent epimerase/dehydratase" evidence="1">
    <location>
        <begin position="3"/>
        <end position="215"/>
    </location>
</feature>
<protein>
    <submittedName>
        <fullName evidence="2">SDR family oxidoreductase</fullName>
    </submittedName>
</protein>
<dbReference type="InterPro" id="IPR036291">
    <property type="entry name" value="NAD(P)-bd_dom_sf"/>
</dbReference>
<dbReference type="CDD" id="cd05262">
    <property type="entry name" value="SDR_a7"/>
    <property type="match status" value="1"/>
</dbReference>
<dbReference type="RefSeq" id="WP_163075838.1">
    <property type="nucleotide sequence ID" value="NZ_CP048630.1"/>
</dbReference>
<dbReference type="Proteomes" id="UP000464751">
    <property type="component" value="Chromosome"/>
</dbReference>
<dbReference type="EMBL" id="CP048630">
    <property type="protein sequence ID" value="QIB34695.1"/>
    <property type="molecule type" value="Genomic_DNA"/>
</dbReference>
<evidence type="ECO:0000313" key="3">
    <source>
        <dbReference type="Proteomes" id="UP000464751"/>
    </source>
</evidence>
<organism evidence="2 3">
    <name type="scientific">Ancylobacter pratisalsi</name>
    <dbReference type="NCBI Taxonomy" id="1745854"/>
    <lineage>
        <taxon>Bacteria</taxon>
        <taxon>Pseudomonadati</taxon>
        <taxon>Pseudomonadota</taxon>
        <taxon>Alphaproteobacteria</taxon>
        <taxon>Hyphomicrobiales</taxon>
        <taxon>Xanthobacteraceae</taxon>
        <taxon>Ancylobacter</taxon>
    </lineage>
</organism>
<dbReference type="InterPro" id="IPR001509">
    <property type="entry name" value="Epimerase_deHydtase"/>
</dbReference>
<dbReference type="GO" id="GO:0005737">
    <property type="term" value="C:cytoplasm"/>
    <property type="evidence" value="ECO:0007669"/>
    <property type="project" value="TreeGrafter"/>
</dbReference>
<dbReference type="SUPFAM" id="SSF51735">
    <property type="entry name" value="NAD(P)-binding Rossmann-fold domains"/>
    <property type="match status" value="1"/>
</dbReference>
<accession>A0A6P1YNI9</accession>
<reference evidence="2 3" key="1">
    <citation type="submission" date="2020-02" db="EMBL/GenBank/DDBJ databases">
        <authorList>
            <person name="Li G."/>
        </authorList>
    </citation>
    <scope>NUCLEOTIDE SEQUENCE [LARGE SCALE GENOMIC DNA]</scope>
    <source>
        <strain evidence="2 3">DSM 102029</strain>
    </source>
</reference>
<dbReference type="PANTHER" id="PTHR48079:SF9">
    <property type="entry name" value="PUTATIVE-RELATED"/>
    <property type="match status" value="1"/>
</dbReference>
<dbReference type="KEGG" id="apra:G3A50_13985"/>
<dbReference type="PANTHER" id="PTHR48079">
    <property type="entry name" value="PROTEIN YEEZ"/>
    <property type="match status" value="1"/>
</dbReference>
<dbReference type="Gene3D" id="3.40.50.720">
    <property type="entry name" value="NAD(P)-binding Rossmann-like Domain"/>
    <property type="match status" value="1"/>
</dbReference>
<evidence type="ECO:0000313" key="2">
    <source>
        <dbReference type="EMBL" id="QIB34695.1"/>
    </source>
</evidence>
<name>A0A6P1YNI9_9HYPH</name>
<keyword evidence="3" id="KW-1185">Reference proteome</keyword>
<dbReference type="InterPro" id="IPR051783">
    <property type="entry name" value="NAD(P)-dependent_oxidoreduct"/>
</dbReference>
<dbReference type="Pfam" id="PF01370">
    <property type="entry name" value="Epimerase"/>
    <property type="match status" value="1"/>
</dbReference>
<sequence>MRVFLTGATGFIGSHIIPELLAAGHQVLSLTRSDAGAEALAKAGAEPHRGDIDDFESLMRGAASSDGVIHTAFDHNFANFVANCQKDARAIEALGTGLEGTTEPLIITSSTAMGSAKPGEQASEDVFAAQSPNPGVASELAGQALAERGIHVIALRNSQIHDTRKQGLVSDVIELARKKGVSAYVGEGANNWSAAHVSDTAHLYRLALERNEAGARYHGTAEGAISFREIAETIGETFGLPVKSVSADEAGAHFGWLAAFASKDMSASDTLTCERLGWNPAGPTLLADIRATKIEA</sequence>
<evidence type="ECO:0000259" key="1">
    <source>
        <dbReference type="Pfam" id="PF01370"/>
    </source>
</evidence>